<dbReference type="AlphaFoldDB" id="A0A654TSZ8"/>
<dbReference type="EMBL" id="CSAJ01000332">
    <property type="protein sequence ID" value="COW39078.1"/>
    <property type="molecule type" value="Genomic_DNA"/>
</dbReference>
<name>A0A654TSZ8_MYCTX</name>
<dbReference type="Proteomes" id="UP000044938">
    <property type="component" value="Unassembled WGS sequence"/>
</dbReference>
<dbReference type="EMBL" id="CFOH01000987">
    <property type="protein sequence ID" value="CFE76048.1"/>
    <property type="molecule type" value="Genomic_DNA"/>
</dbReference>
<dbReference type="EMBL" id="CQQC01002097">
    <property type="protein sequence ID" value="CNW50333.1"/>
    <property type="molecule type" value="Genomic_DNA"/>
</dbReference>
<proteinExistence type="predicted"/>
<dbReference type="Proteomes" id="UP000039217">
    <property type="component" value="Unassembled WGS sequence"/>
</dbReference>
<evidence type="ECO:0000313" key="4">
    <source>
        <dbReference type="Proteomes" id="UP000039217"/>
    </source>
</evidence>
<accession>A0A654TSZ8</accession>
<protein>
    <submittedName>
        <fullName evidence="1">Uncharacterized protein</fullName>
    </submittedName>
</protein>
<evidence type="ECO:0000313" key="3">
    <source>
        <dbReference type="EMBL" id="COW39078.1"/>
    </source>
</evidence>
<evidence type="ECO:0000313" key="6">
    <source>
        <dbReference type="Proteomes" id="UP000046947"/>
    </source>
</evidence>
<dbReference type="Proteomes" id="UP000046947">
    <property type="component" value="Unassembled WGS sequence"/>
</dbReference>
<evidence type="ECO:0000313" key="1">
    <source>
        <dbReference type="EMBL" id="CFE76048.1"/>
    </source>
</evidence>
<reference evidence="4 5" key="1">
    <citation type="submission" date="2015-03" db="EMBL/GenBank/DDBJ databases">
        <authorList>
            <consortium name="Pathogen Informatics"/>
        </authorList>
    </citation>
    <scope>NUCLEOTIDE SEQUENCE [LARGE SCALE GENOMIC DNA]</scope>
    <source>
        <strain evidence="2 4">D00501624</strain>
        <strain evidence="1 6">H09601792</strain>
        <strain evidence="3 5">M09401471</strain>
    </source>
</reference>
<organism evidence="1 6">
    <name type="scientific">Mycobacterium tuberculosis</name>
    <dbReference type="NCBI Taxonomy" id="1773"/>
    <lineage>
        <taxon>Bacteria</taxon>
        <taxon>Bacillati</taxon>
        <taxon>Actinomycetota</taxon>
        <taxon>Actinomycetes</taxon>
        <taxon>Mycobacteriales</taxon>
        <taxon>Mycobacteriaceae</taxon>
        <taxon>Mycobacterium</taxon>
        <taxon>Mycobacterium tuberculosis complex</taxon>
    </lineage>
</organism>
<gene>
    <name evidence="2" type="ORF">ERS007661_04037</name>
    <name evidence="1" type="ORF">ERS007688_03943</name>
    <name evidence="3" type="ORF">ERS007720_02536</name>
</gene>
<evidence type="ECO:0000313" key="5">
    <source>
        <dbReference type="Proteomes" id="UP000044938"/>
    </source>
</evidence>
<evidence type="ECO:0000313" key="2">
    <source>
        <dbReference type="EMBL" id="CNW50333.1"/>
    </source>
</evidence>
<sequence>MMKSDPTAARLRRMISTGNRRRLAGVPPHESVRLLVRGARN</sequence>